<dbReference type="InterPro" id="IPR050553">
    <property type="entry name" value="Thioredoxin_ResA/DsbE_sf"/>
</dbReference>
<name>A0A970BBM5_9GAMM</name>
<dbReference type="Pfam" id="PF15631">
    <property type="entry name" value="Imm-NTF2-2"/>
    <property type="match status" value="1"/>
</dbReference>
<dbReference type="AlphaFoldDB" id="A0A970BBM5"/>
<dbReference type="PANTHER" id="PTHR42852:SF17">
    <property type="entry name" value="THIOREDOXIN-LIKE PROTEIN HI_1115"/>
    <property type="match status" value="1"/>
</dbReference>
<dbReference type="InterPro" id="IPR028921">
    <property type="entry name" value="NTF2_fold_dom"/>
</dbReference>
<dbReference type="Gene3D" id="3.40.30.10">
    <property type="entry name" value="Glutaredoxin"/>
    <property type="match status" value="1"/>
</dbReference>
<dbReference type="GO" id="GO:0016491">
    <property type="term" value="F:oxidoreductase activity"/>
    <property type="evidence" value="ECO:0007669"/>
    <property type="project" value="InterPro"/>
</dbReference>
<evidence type="ECO:0000256" key="1">
    <source>
        <dbReference type="SAM" id="SignalP"/>
    </source>
</evidence>
<dbReference type="Proteomes" id="UP000653472">
    <property type="component" value="Unassembled WGS sequence"/>
</dbReference>
<evidence type="ECO:0000259" key="2">
    <source>
        <dbReference type="PROSITE" id="PS51352"/>
    </source>
</evidence>
<keyword evidence="4" id="KW-1185">Reference proteome</keyword>
<dbReference type="SUPFAM" id="SSF52833">
    <property type="entry name" value="Thioredoxin-like"/>
    <property type="match status" value="1"/>
</dbReference>
<evidence type="ECO:0000313" key="3">
    <source>
        <dbReference type="EMBL" id="NKF24606.1"/>
    </source>
</evidence>
<dbReference type="PROSITE" id="PS51352">
    <property type="entry name" value="THIOREDOXIN_2"/>
    <property type="match status" value="1"/>
</dbReference>
<dbReference type="InterPro" id="IPR000866">
    <property type="entry name" value="AhpC/TSA"/>
</dbReference>
<dbReference type="PANTHER" id="PTHR42852">
    <property type="entry name" value="THIOL:DISULFIDE INTERCHANGE PROTEIN DSBE"/>
    <property type="match status" value="1"/>
</dbReference>
<feature type="domain" description="Thioredoxin" evidence="2">
    <location>
        <begin position="30"/>
        <end position="172"/>
    </location>
</feature>
<feature type="chain" id="PRO_5037101374" evidence="1">
    <location>
        <begin position="29"/>
        <end position="303"/>
    </location>
</feature>
<feature type="signal peptide" evidence="1">
    <location>
        <begin position="1"/>
        <end position="28"/>
    </location>
</feature>
<dbReference type="Pfam" id="PF00578">
    <property type="entry name" value="AhpC-TSA"/>
    <property type="match status" value="1"/>
</dbReference>
<organism evidence="3 4">
    <name type="scientific">Solimonas marina</name>
    <dbReference type="NCBI Taxonomy" id="2714601"/>
    <lineage>
        <taxon>Bacteria</taxon>
        <taxon>Pseudomonadati</taxon>
        <taxon>Pseudomonadota</taxon>
        <taxon>Gammaproteobacteria</taxon>
        <taxon>Nevskiales</taxon>
        <taxon>Nevskiaceae</taxon>
        <taxon>Solimonas</taxon>
    </lineage>
</organism>
<proteinExistence type="predicted"/>
<accession>A0A970BBM5</accession>
<dbReference type="EMBL" id="JAAVXB010000017">
    <property type="protein sequence ID" value="NKF24606.1"/>
    <property type="molecule type" value="Genomic_DNA"/>
</dbReference>
<comment type="caution">
    <text evidence="3">The sequence shown here is derived from an EMBL/GenBank/DDBJ whole genome shotgun (WGS) entry which is preliminary data.</text>
</comment>
<evidence type="ECO:0000313" key="4">
    <source>
        <dbReference type="Proteomes" id="UP000653472"/>
    </source>
</evidence>
<dbReference type="InterPro" id="IPR036249">
    <property type="entry name" value="Thioredoxin-like_sf"/>
</dbReference>
<protein>
    <submittedName>
        <fullName evidence="3">Redoxin domain-containing protein</fullName>
    </submittedName>
</protein>
<sequence>MDRSIARGLAALFAVWFAWLAVVPAADAADAALETAPAWTLKTPNGETVHFPQDAQHQPSVLLFWPSWCPYSRALQPYVQSIWEDYRDAGVHVWTINIMENGDPVQAMKARGLSFPLLLNGDPLVATYGITRTPWLVVVDGDDHIVYTRPAHPGSPINVAKQVRTTLNGLLGEHAVPLPASYPPAYDLHLRQKVTQPAPDAEWKAWALQYLGSVGADEKVADIAPLGPVSDGRQVIEIARKLWTERYGEEQVAIQGPFRSYRWNQRWVVSGLASAGHLGEGFILVVDASTGQVLRISPGSGRS</sequence>
<dbReference type="RefSeq" id="WP_168149915.1">
    <property type="nucleotide sequence ID" value="NZ_JAAVXB010000017.1"/>
</dbReference>
<keyword evidence="1" id="KW-0732">Signal</keyword>
<gene>
    <name evidence="3" type="ORF">G7Y82_20045</name>
</gene>
<dbReference type="CDD" id="cd02966">
    <property type="entry name" value="TlpA_like_family"/>
    <property type="match status" value="1"/>
</dbReference>
<dbReference type="GO" id="GO:0016209">
    <property type="term" value="F:antioxidant activity"/>
    <property type="evidence" value="ECO:0007669"/>
    <property type="project" value="InterPro"/>
</dbReference>
<dbReference type="InterPro" id="IPR013766">
    <property type="entry name" value="Thioredoxin_domain"/>
</dbReference>
<reference evidence="3" key="1">
    <citation type="submission" date="2020-03" db="EMBL/GenBank/DDBJ databases">
        <title>Solimonas marina sp. nov., isolated from deep seawater of the Pacific Ocean.</title>
        <authorList>
            <person name="Liu X."/>
            <person name="Lai Q."/>
            <person name="Sun F."/>
            <person name="Gai Y."/>
            <person name="Li G."/>
            <person name="Shao Z."/>
        </authorList>
    </citation>
    <scope>NUCLEOTIDE SEQUENCE</scope>
    <source>
        <strain evidence="3">C16B3</strain>
    </source>
</reference>